<dbReference type="EMBL" id="CABQ01000267">
    <property type="protein sequence ID" value="CBI08759.1"/>
    <property type="molecule type" value="Genomic_DNA"/>
</dbReference>
<dbReference type="Pfam" id="PF00126">
    <property type="entry name" value="HTH_1"/>
    <property type="match status" value="1"/>
</dbReference>
<comment type="similarity">
    <text evidence="1">Belongs to the LysR transcriptional regulatory family.</text>
</comment>
<dbReference type="PRINTS" id="PR00039">
    <property type="entry name" value="HTHLYSR"/>
</dbReference>
<accession>E6QND8</accession>
<dbReference type="Gene3D" id="1.10.10.10">
    <property type="entry name" value="Winged helix-like DNA-binding domain superfamily/Winged helix DNA-binding domain"/>
    <property type="match status" value="1"/>
</dbReference>
<dbReference type="SUPFAM" id="SSF46785">
    <property type="entry name" value="Winged helix' DNA-binding domain"/>
    <property type="match status" value="1"/>
</dbReference>
<dbReference type="SUPFAM" id="SSF53850">
    <property type="entry name" value="Periplasmic binding protein-like II"/>
    <property type="match status" value="1"/>
</dbReference>
<keyword evidence="4" id="KW-0010">Activator</keyword>
<organism evidence="7">
    <name type="scientific">mine drainage metagenome</name>
    <dbReference type="NCBI Taxonomy" id="410659"/>
    <lineage>
        <taxon>unclassified sequences</taxon>
        <taxon>metagenomes</taxon>
        <taxon>ecological metagenomes</taxon>
    </lineage>
</organism>
<sequence>MTLQELRYLVALADHGHFGKAATACFISQSTLSTQLKKLEDSLGASLFDRSLNPVAPTAMGAAVIASARLIMAETAHIQDMARHAHEPMARTVRLGIIPTLGPYYLPHALAVAHKSFPQLRLLLREQMTSQILSDLANGQLDAALLALPVADDQLDTLPLFDEPFLAALPAQHALAPRAHLKLSELQHDTLLLLEEGHCLRDQALVVCGAQRQLEEVRATSLETLRQMVGMGIGITLLPSLATQTGSKQANVKIVPFKSHAPHRRIALVWRKRAPLPETFTRLGDALRDHLPKGVERIAP</sequence>
<evidence type="ECO:0000313" key="7">
    <source>
        <dbReference type="EMBL" id="CBI08759.1"/>
    </source>
</evidence>
<dbReference type="Pfam" id="PF03466">
    <property type="entry name" value="LysR_substrate"/>
    <property type="match status" value="1"/>
</dbReference>
<dbReference type="GO" id="GO:0003677">
    <property type="term" value="F:DNA binding"/>
    <property type="evidence" value="ECO:0007669"/>
    <property type="project" value="UniProtKB-KW"/>
</dbReference>
<dbReference type="AlphaFoldDB" id="E6QND8"/>
<proteinExistence type="inferred from homology"/>
<dbReference type="InterPro" id="IPR036388">
    <property type="entry name" value="WH-like_DNA-bd_sf"/>
</dbReference>
<dbReference type="PANTHER" id="PTHR30346:SF26">
    <property type="entry name" value="HYDROGEN PEROXIDE-INDUCIBLE GENES ACTIVATOR"/>
    <property type="match status" value="1"/>
</dbReference>
<protein>
    <submittedName>
        <fullName evidence="7">DNA-binding transcriptional dual regulator</fullName>
    </submittedName>
</protein>
<keyword evidence="2" id="KW-0805">Transcription regulation</keyword>
<evidence type="ECO:0000256" key="4">
    <source>
        <dbReference type="ARBA" id="ARBA00023159"/>
    </source>
</evidence>
<evidence type="ECO:0000256" key="2">
    <source>
        <dbReference type="ARBA" id="ARBA00023015"/>
    </source>
</evidence>
<dbReference type="InterPro" id="IPR005119">
    <property type="entry name" value="LysR_subst-bd"/>
</dbReference>
<evidence type="ECO:0000259" key="6">
    <source>
        <dbReference type="PROSITE" id="PS50931"/>
    </source>
</evidence>
<dbReference type="FunFam" id="1.10.10.10:FF:000001">
    <property type="entry name" value="LysR family transcriptional regulator"/>
    <property type="match status" value="1"/>
</dbReference>
<feature type="domain" description="HTH lysR-type" evidence="6">
    <location>
        <begin position="1"/>
        <end position="58"/>
    </location>
</feature>
<dbReference type="PROSITE" id="PS50931">
    <property type="entry name" value="HTH_LYSR"/>
    <property type="match status" value="1"/>
</dbReference>
<evidence type="ECO:0000256" key="1">
    <source>
        <dbReference type="ARBA" id="ARBA00009437"/>
    </source>
</evidence>
<dbReference type="GO" id="GO:0032993">
    <property type="term" value="C:protein-DNA complex"/>
    <property type="evidence" value="ECO:0007669"/>
    <property type="project" value="TreeGrafter"/>
</dbReference>
<evidence type="ECO:0000256" key="3">
    <source>
        <dbReference type="ARBA" id="ARBA00023125"/>
    </source>
</evidence>
<dbReference type="InterPro" id="IPR000847">
    <property type="entry name" value="LysR_HTH_N"/>
</dbReference>
<evidence type="ECO:0000256" key="5">
    <source>
        <dbReference type="ARBA" id="ARBA00023163"/>
    </source>
</evidence>
<comment type="caution">
    <text evidence="7">The sequence shown here is derived from an EMBL/GenBank/DDBJ whole genome shotgun (WGS) entry which is preliminary data.</text>
</comment>
<gene>
    <name evidence="7" type="primary">oxyR</name>
    <name evidence="7" type="ORF">CARN6_2266</name>
</gene>
<name>E6QND8_9ZZZZ</name>
<dbReference type="Gene3D" id="3.40.190.10">
    <property type="entry name" value="Periplasmic binding protein-like II"/>
    <property type="match status" value="2"/>
</dbReference>
<keyword evidence="5" id="KW-0804">Transcription</keyword>
<reference evidence="7" key="1">
    <citation type="submission" date="2009-10" db="EMBL/GenBank/DDBJ databases">
        <title>Diversity of trophic interactions inside an arsenic-rich microbial ecosystem.</title>
        <authorList>
            <person name="Bertin P.N."/>
            <person name="Heinrich-Salmeron A."/>
            <person name="Pelletier E."/>
            <person name="Goulhen-Chollet F."/>
            <person name="Arsene-Ploetze F."/>
            <person name="Gallien S."/>
            <person name="Calteau A."/>
            <person name="Vallenet D."/>
            <person name="Casiot C."/>
            <person name="Chane-Woon-Ming B."/>
            <person name="Giloteaux L."/>
            <person name="Barakat M."/>
            <person name="Bonnefoy V."/>
            <person name="Bruneel O."/>
            <person name="Chandler M."/>
            <person name="Cleiss J."/>
            <person name="Duran R."/>
            <person name="Elbaz-Poulichet F."/>
            <person name="Fonknechten N."/>
            <person name="Lauga B."/>
            <person name="Mornico D."/>
            <person name="Ortet P."/>
            <person name="Schaeffer C."/>
            <person name="Siguier P."/>
            <person name="Alexander Thil Smith A."/>
            <person name="Van Dorsselaer A."/>
            <person name="Weissenbach J."/>
            <person name="Medigue C."/>
            <person name="Le Paslier D."/>
        </authorList>
    </citation>
    <scope>NUCLEOTIDE SEQUENCE</scope>
</reference>
<keyword evidence="3 7" id="KW-0238">DNA-binding</keyword>
<dbReference type="GO" id="GO:0003700">
    <property type="term" value="F:DNA-binding transcription factor activity"/>
    <property type="evidence" value="ECO:0007669"/>
    <property type="project" value="InterPro"/>
</dbReference>
<dbReference type="PANTHER" id="PTHR30346">
    <property type="entry name" value="TRANSCRIPTIONAL DUAL REGULATOR HCAR-RELATED"/>
    <property type="match status" value="1"/>
</dbReference>
<dbReference type="InterPro" id="IPR036390">
    <property type="entry name" value="WH_DNA-bd_sf"/>
</dbReference>
<dbReference type="CDD" id="cd08411">
    <property type="entry name" value="PBP2_OxyR"/>
    <property type="match status" value="1"/>
</dbReference>